<reference evidence="2" key="1">
    <citation type="submission" date="2016-10" db="EMBL/GenBank/DDBJ databases">
        <authorList>
            <person name="Varghese N."/>
            <person name="Submissions S."/>
        </authorList>
    </citation>
    <scope>NUCLEOTIDE SEQUENCE [LARGE SCALE GENOMIC DNA]</scope>
    <source>
        <strain evidence="2">CGMCC 1.9150</strain>
    </source>
</reference>
<dbReference type="Proteomes" id="UP000198807">
    <property type="component" value="Unassembled WGS sequence"/>
</dbReference>
<sequence length="881" mass="95559">MTSAIAHRASTLAVLASRLVLLLVLLACVLVYAPVLSAQEPAVEPELLILEVRLDQAILSGAIPAYEVGEHTLLPLGELARLLTIAIQTQPGEGVASGFILSEDRGFSLNLDSASVTLAGKTESFDPALVLVEPDDIYVAVSLLEDWLPLSLEIDRAGLFLRAHALEALPLQTRLAREGLGARVGMPGGYEDPGYPHHEQPYRLWSMPFIDQTLTTELQRNNGRTQSDATYTAFLTGDLLGMESSLYFSSGLQDPSPEIRATLGRHDPGGNLLGPLHARSFQFGSLSTPSVENISRGISGEGVTLSNRPLTRPTSFDSQTFEGDLPPGWDVELYYNGALVGFTQADADGRYRFEDQPLSYGRNDFRLIFHGPLGETRVEPYSFPLDQSMVLPGEFQYSVTEHRDDDGQSRTIAQFDLGLARALTASAGLIRAPVDGDEELYSTLGVRTFWQSLSLGGGLVQAMDGGSLAELDVQTRIGGVAVDASRILLTDFTSELFPDTSDPILTRDALRLTGTLPLLARSRMPVTLEARRDERESGRTSTDVSARVSAYVYRTALTNTLRWRASDDSEHTDGSLQVSRRVRDMSLRSQIDYQLGSESDISSLALSAEKYLANGYRGTLGIAHTFASPETQYSAGFTKNLGRFGLGVNASYADTGDIALGAQLFIAMGRDDRRSDWRFDAKPMANTGAASVRVFLDEDNDGVMGANEEPLPGAGFMVNGGRHRARTDAEGIAYVDHLPVKQHLDIGIDTATLVDPQWAPAIEGLRLVPRPGNVTSLEFPVRMSTEIDGTVYLLEDGVERGVGDIELELLNNRQEILARTTSSWDGFYIVPGVIAGEYRLRISPEQLQRLNLIDSGTMELSVSGDGAFISGVNLTVSPASP</sequence>
<organism evidence="1 2">
    <name type="scientific">Halomonas daqiaonensis</name>
    <dbReference type="NCBI Taxonomy" id="650850"/>
    <lineage>
        <taxon>Bacteria</taxon>
        <taxon>Pseudomonadati</taxon>
        <taxon>Pseudomonadota</taxon>
        <taxon>Gammaproteobacteria</taxon>
        <taxon>Oceanospirillales</taxon>
        <taxon>Halomonadaceae</taxon>
        <taxon>Halomonas</taxon>
    </lineage>
</organism>
<dbReference type="STRING" id="650850.SAMN04488129_11126"/>
<accession>A0A1H7QQF0</accession>
<dbReference type="OrthoDB" id="121544at2"/>
<proteinExistence type="predicted"/>
<name>A0A1H7QQF0_9GAMM</name>
<evidence type="ECO:0008006" key="3">
    <source>
        <dbReference type="Google" id="ProtNLM"/>
    </source>
</evidence>
<dbReference type="AlphaFoldDB" id="A0A1H7QQF0"/>
<evidence type="ECO:0000313" key="1">
    <source>
        <dbReference type="EMBL" id="SEL50230.1"/>
    </source>
</evidence>
<protein>
    <recommendedName>
        <fullName evidence="3">Carboxypeptidase regulatory-like domain-containing protein</fullName>
    </recommendedName>
</protein>
<keyword evidence="2" id="KW-1185">Reference proteome</keyword>
<gene>
    <name evidence="1" type="ORF">SAMN04488129_11126</name>
</gene>
<evidence type="ECO:0000313" key="2">
    <source>
        <dbReference type="Proteomes" id="UP000198807"/>
    </source>
</evidence>
<dbReference type="SUPFAM" id="SSF49478">
    <property type="entry name" value="Cna protein B-type domain"/>
    <property type="match status" value="1"/>
</dbReference>
<dbReference type="EMBL" id="FOBC01000011">
    <property type="protein sequence ID" value="SEL50230.1"/>
    <property type="molecule type" value="Genomic_DNA"/>
</dbReference>
<dbReference type="RefSeq" id="WP_139195510.1">
    <property type="nucleotide sequence ID" value="NZ_FOBC01000011.1"/>
</dbReference>